<organism evidence="4 5">
    <name type="scientific">Cochliobolus heterostrophus (strain C5 / ATCC 48332 / race O)</name>
    <name type="common">Southern corn leaf blight fungus</name>
    <name type="synonym">Bipolaris maydis</name>
    <dbReference type="NCBI Taxonomy" id="701091"/>
    <lineage>
        <taxon>Eukaryota</taxon>
        <taxon>Fungi</taxon>
        <taxon>Dikarya</taxon>
        <taxon>Ascomycota</taxon>
        <taxon>Pezizomycotina</taxon>
        <taxon>Dothideomycetes</taxon>
        <taxon>Pleosporomycetidae</taxon>
        <taxon>Pleosporales</taxon>
        <taxon>Pleosporineae</taxon>
        <taxon>Pleosporaceae</taxon>
        <taxon>Bipolaris</taxon>
    </lineage>
</organism>
<keyword evidence="5" id="KW-1185">Reference proteome</keyword>
<dbReference type="SUPFAM" id="SSF48403">
    <property type="entry name" value="Ankyrin repeat"/>
    <property type="match status" value="1"/>
</dbReference>
<name>M2TJZ9_COCH5</name>
<dbReference type="InterPro" id="IPR050776">
    <property type="entry name" value="Ank_Repeat/CDKN_Inhibitor"/>
</dbReference>
<evidence type="ECO:0000313" key="4">
    <source>
        <dbReference type="EMBL" id="EMD86799.1"/>
    </source>
</evidence>
<dbReference type="SMART" id="SM00248">
    <property type="entry name" value="ANK"/>
    <property type="match status" value="3"/>
</dbReference>
<evidence type="ECO:0000256" key="2">
    <source>
        <dbReference type="ARBA" id="ARBA00023043"/>
    </source>
</evidence>
<reference evidence="4 5" key="1">
    <citation type="journal article" date="2012" name="PLoS Pathog.">
        <title>Diverse lifestyles and strategies of plant pathogenesis encoded in the genomes of eighteen Dothideomycetes fungi.</title>
        <authorList>
            <person name="Ohm R.A."/>
            <person name="Feau N."/>
            <person name="Henrissat B."/>
            <person name="Schoch C.L."/>
            <person name="Horwitz B.A."/>
            <person name="Barry K.W."/>
            <person name="Condon B.J."/>
            <person name="Copeland A.C."/>
            <person name="Dhillon B."/>
            <person name="Glaser F."/>
            <person name="Hesse C.N."/>
            <person name="Kosti I."/>
            <person name="LaButti K."/>
            <person name="Lindquist E.A."/>
            <person name="Lucas S."/>
            <person name="Salamov A.A."/>
            <person name="Bradshaw R.E."/>
            <person name="Ciuffetti L."/>
            <person name="Hamelin R.C."/>
            <person name="Kema G.H.J."/>
            <person name="Lawrence C."/>
            <person name="Scott J.A."/>
            <person name="Spatafora J.W."/>
            <person name="Turgeon B.G."/>
            <person name="de Wit P.J.G.M."/>
            <person name="Zhong S."/>
            <person name="Goodwin S.B."/>
            <person name="Grigoriev I.V."/>
        </authorList>
    </citation>
    <scope>NUCLEOTIDE SEQUENCE [LARGE SCALE GENOMIC DNA]</scope>
    <source>
        <strain evidence="5">C5 / ATCC 48332 / race O</strain>
    </source>
</reference>
<gene>
    <name evidence="4" type="ORF">COCHEDRAFT_1023911</name>
</gene>
<feature type="repeat" description="ANK" evidence="3">
    <location>
        <begin position="88"/>
        <end position="120"/>
    </location>
</feature>
<dbReference type="PROSITE" id="PS50088">
    <property type="entry name" value="ANK_REPEAT"/>
    <property type="match status" value="2"/>
</dbReference>
<proteinExistence type="predicted"/>
<dbReference type="Pfam" id="PF12796">
    <property type="entry name" value="Ank_2"/>
    <property type="match status" value="1"/>
</dbReference>
<dbReference type="AlphaFoldDB" id="M2TJZ9"/>
<dbReference type="PANTHER" id="PTHR24201">
    <property type="entry name" value="ANK_REP_REGION DOMAIN-CONTAINING PROTEIN"/>
    <property type="match status" value="1"/>
</dbReference>
<dbReference type="PANTHER" id="PTHR24201:SF16">
    <property type="entry name" value="ANKYRIN-1-LIKE-RELATED"/>
    <property type="match status" value="1"/>
</dbReference>
<protein>
    <submittedName>
        <fullName evidence="4">Uncharacterized protein</fullName>
    </submittedName>
</protein>
<evidence type="ECO:0000256" key="3">
    <source>
        <dbReference type="PROSITE-ProRule" id="PRU00023"/>
    </source>
</evidence>
<evidence type="ECO:0000313" key="5">
    <source>
        <dbReference type="Proteomes" id="UP000016936"/>
    </source>
</evidence>
<dbReference type="STRING" id="701091.M2TJZ9"/>
<keyword evidence="2 3" id="KW-0040">ANK repeat</keyword>
<reference evidence="5" key="2">
    <citation type="journal article" date="2013" name="PLoS Genet.">
        <title>Comparative genome structure, secondary metabolite, and effector coding capacity across Cochliobolus pathogens.</title>
        <authorList>
            <person name="Condon B.J."/>
            <person name="Leng Y."/>
            <person name="Wu D."/>
            <person name="Bushley K.E."/>
            <person name="Ohm R.A."/>
            <person name="Otillar R."/>
            <person name="Martin J."/>
            <person name="Schackwitz W."/>
            <person name="Grimwood J."/>
            <person name="MohdZainudin N."/>
            <person name="Xue C."/>
            <person name="Wang R."/>
            <person name="Manning V.A."/>
            <person name="Dhillon B."/>
            <person name="Tu Z.J."/>
            <person name="Steffenson B.J."/>
            <person name="Salamov A."/>
            <person name="Sun H."/>
            <person name="Lowry S."/>
            <person name="LaButti K."/>
            <person name="Han J."/>
            <person name="Copeland A."/>
            <person name="Lindquist E."/>
            <person name="Barry K."/>
            <person name="Schmutz J."/>
            <person name="Baker S.E."/>
            <person name="Ciuffetti L.M."/>
            <person name="Grigoriev I.V."/>
            <person name="Zhong S."/>
            <person name="Turgeon B.G."/>
        </authorList>
    </citation>
    <scope>NUCLEOTIDE SEQUENCE [LARGE SCALE GENOMIC DNA]</scope>
    <source>
        <strain evidence="5">C5 / ATCC 48332 / race O</strain>
    </source>
</reference>
<evidence type="ECO:0000256" key="1">
    <source>
        <dbReference type="ARBA" id="ARBA00022737"/>
    </source>
</evidence>
<sequence length="174" mass="18848">MRYAKHAIYLCQTLTRQLYQCGGTKLAKAIPEKNGVHAVSAWIRSGAKKGTVLYGFTALTRVSICSDVNIIDMVLATDGDIESVVESNGRTPLSYAAEYGELQNVKRLVEAGCSTNVAANNGETPLSLAVTNGHLDTVKYLLIQGVKLKLDGLLQSKISGNDKMVKLLRRHGVR</sequence>
<dbReference type="EMBL" id="KB445584">
    <property type="protein sequence ID" value="EMD86799.1"/>
    <property type="molecule type" value="Genomic_DNA"/>
</dbReference>
<accession>M2TJZ9</accession>
<keyword evidence="1" id="KW-0677">Repeat</keyword>
<feature type="repeat" description="ANK" evidence="3">
    <location>
        <begin position="121"/>
        <end position="153"/>
    </location>
</feature>
<dbReference type="Gene3D" id="1.25.40.20">
    <property type="entry name" value="Ankyrin repeat-containing domain"/>
    <property type="match status" value="1"/>
</dbReference>
<dbReference type="PROSITE" id="PS50297">
    <property type="entry name" value="ANK_REP_REGION"/>
    <property type="match status" value="2"/>
</dbReference>
<dbReference type="OrthoDB" id="3694314at2759"/>
<dbReference type="InterPro" id="IPR036770">
    <property type="entry name" value="Ankyrin_rpt-contain_sf"/>
</dbReference>
<dbReference type="GO" id="GO:0005634">
    <property type="term" value="C:nucleus"/>
    <property type="evidence" value="ECO:0007669"/>
    <property type="project" value="TreeGrafter"/>
</dbReference>
<dbReference type="HOGENOM" id="CLU_1539870_0_0_1"/>
<dbReference type="Proteomes" id="UP000016936">
    <property type="component" value="Unassembled WGS sequence"/>
</dbReference>
<dbReference type="eggNOG" id="KOG4177">
    <property type="taxonomic scope" value="Eukaryota"/>
</dbReference>
<dbReference type="InterPro" id="IPR002110">
    <property type="entry name" value="Ankyrin_rpt"/>
</dbReference>